<gene>
    <name evidence="1" type="ORF">C6V83_01305</name>
</gene>
<dbReference type="InterPro" id="IPR036188">
    <property type="entry name" value="FAD/NAD-bd_sf"/>
</dbReference>
<reference evidence="1 2" key="1">
    <citation type="submission" date="2018-03" db="EMBL/GenBank/DDBJ databases">
        <title>Characteristics and genome of n-alkane degrading marine bacteria Gordonia iterans isolated from crude oil contaminated in Tae-an, South Korea.</title>
        <authorList>
            <person name="Lee S.-S."/>
            <person name="Kim H."/>
        </authorList>
    </citation>
    <scope>NUCLEOTIDE SEQUENCE [LARGE SCALE GENOMIC DNA]</scope>
    <source>
        <strain evidence="1 2">Co17</strain>
    </source>
</reference>
<dbReference type="OrthoDB" id="833207at2"/>
<dbReference type="EMBL" id="CP027433">
    <property type="protein sequence ID" value="AVL99131.1"/>
    <property type="molecule type" value="Genomic_DNA"/>
</dbReference>
<dbReference type="Proteomes" id="UP000239814">
    <property type="component" value="Chromosome"/>
</dbReference>
<keyword evidence="2" id="KW-1185">Reference proteome</keyword>
<dbReference type="Gene3D" id="3.50.50.60">
    <property type="entry name" value="FAD/NAD(P)-binding domain"/>
    <property type="match status" value="1"/>
</dbReference>
<dbReference type="KEGG" id="git:C6V83_01305"/>
<protein>
    <submittedName>
        <fullName evidence="1">FAD-dependent oxidoreductase</fullName>
    </submittedName>
</protein>
<dbReference type="SUPFAM" id="SSF51905">
    <property type="entry name" value="FAD/NAD(P)-binding domain"/>
    <property type="match status" value="1"/>
</dbReference>
<dbReference type="RefSeq" id="WP_105940868.1">
    <property type="nucleotide sequence ID" value="NZ_CP027433.1"/>
</dbReference>
<dbReference type="PANTHER" id="PTHR10668">
    <property type="entry name" value="PHYTOENE DEHYDROGENASE"/>
    <property type="match status" value="1"/>
</dbReference>
<proteinExistence type="predicted"/>
<name>A0A2S0KBQ9_9ACTN</name>
<organism evidence="1 2">
    <name type="scientific">Gordonia iterans</name>
    <dbReference type="NCBI Taxonomy" id="1004901"/>
    <lineage>
        <taxon>Bacteria</taxon>
        <taxon>Bacillati</taxon>
        <taxon>Actinomycetota</taxon>
        <taxon>Actinomycetes</taxon>
        <taxon>Mycobacteriales</taxon>
        <taxon>Gordoniaceae</taxon>
        <taxon>Gordonia</taxon>
    </lineage>
</organism>
<evidence type="ECO:0000313" key="2">
    <source>
        <dbReference type="Proteomes" id="UP000239814"/>
    </source>
</evidence>
<dbReference type="Pfam" id="PF13450">
    <property type="entry name" value="NAD_binding_8"/>
    <property type="match status" value="1"/>
</dbReference>
<accession>A0A2S0KBQ9</accession>
<dbReference type="PANTHER" id="PTHR10668:SF105">
    <property type="entry name" value="DEHYDROGENASE-RELATED"/>
    <property type="match status" value="1"/>
</dbReference>
<dbReference type="AlphaFoldDB" id="A0A2S0KBQ9"/>
<dbReference type="PRINTS" id="PR00368">
    <property type="entry name" value="FADPNR"/>
</dbReference>
<evidence type="ECO:0000313" key="1">
    <source>
        <dbReference type="EMBL" id="AVL99131.1"/>
    </source>
</evidence>
<sequence length="468" mass="49119">MRYDDVVIGAGPNGLTAAALLARAGRRVLVLESGPTVGGGARTDEAFGTGIRRDVCSAVHPTGLASPAFADLALSGHGLEWVVPRYSLMHGFAPDRALGLARDRREREAELGRSWERAVGWAGRAPGLVADVFELPRPPRRPLSTARFAASAGLPVAAFTRAAFRDDVVRTVFAAIAAHGARPSSAPASTAAGLLLAALGEPGWPVARGGSQSISDALAAVVVGHGGTIETGCAITDSAQLPAPARWFFDTSPRTFVEIMGERLPARYRRRLERFRYGPGTCKVDFRLSEPIPWADPRFSETATFHLAADSRQVAVAESDASAGRIPLRPWVLGGEPTRIDSSRAPSGTHLAWAYCHVPARCDVDVSESIIAEIERCAPGFRDVIVGRIVTTGAAQERYNANFVGGDIGCGATTLRQLLARPVPSPNPQVTPVPGVYLCSAATAPGGGVHGMSGYRAARHALAAPAAP</sequence>